<dbReference type="InterPro" id="IPR050469">
    <property type="entry name" value="Diguanylate_Cyclase"/>
</dbReference>
<feature type="domain" description="Response regulatory" evidence="2">
    <location>
        <begin position="1"/>
        <end position="77"/>
    </location>
</feature>
<protein>
    <submittedName>
        <fullName evidence="4">GGDEF domain-containing protein</fullName>
    </submittedName>
</protein>
<gene>
    <name evidence="4" type="ORF">CSA56_03525</name>
</gene>
<evidence type="ECO:0000313" key="5">
    <source>
        <dbReference type="Proteomes" id="UP000230821"/>
    </source>
</evidence>
<dbReference type="Pfam" id="PF00072">
    <property type="entry name" value="Response_reg"/>
    <property type="match status" value="1"/>
</dbReference>
<dbReference type="InterPro" id="IPR043128">
    <property type="entry name" value="Rev_trsase/Diguanyl_cyclase"/>
</dbReference>
<feature type="modified residue" description="4-aspartylphosphate" evidence="1">
    <location>
        <position position="10"/>
    </location>
</feature>
<dbReference type="PANTHER" id="PTHR45138:SF9">
    <property type="entry name" value="DIGUANYLATE CYCLASE DGCM-RELATED"/>
    <property type="match status" value="1"/>
</dbReference>
<dbReference type="GO" id="GO:0005886">
    <property type="term" value="C:plasma membrane"/>
    <property type="evidence" value="ECO:0007669"/>
    <property type="project" value="TreeGrafter"/>
</dbReference>
<proteinExistence type="predicted"/>
<dbReference type="AlphaFoldDB" id="A0A2G6KIR7"/>
<dbReference type="GO" id="GO:0043709">
    <property type="term" value="P:cell adhesion involved in single-species biofilm formation"/>
    <property type="evidence" value="ECO:0007669"/>
    <property type="project" value="TreeGrafter"/>
</dbReference>
<comment type="caution">
    <text evidence="4">The sequence shown here is derived from an EMBL/GenBank/DDBJ whole genome shotgun (WGS) entry which is preliminary data.</text>
</comment>
<sequence>MTFPDLILLDIMMPGMSGYEVCKQLKVHDETRDIPVIFMSALYDVPDKVKAFAVGGVDYITKPFQAAEILARIHTHITLRKLQKTLQLQNDQLQQEILVRERAESAMRLRNWELELLTQMNTALQTCRGEPDTYTVMKDMCQQLFPSSSGGVALIAESRSSLDVAVTWGKVPFPKVQLCDTPLLNRFHGHIYTFEQVRQAPLHLACHAVEADEWEPYALRNASGQMLGVLLLSFARPESRRSDDDDVRRMAESRLLLARRVAEQYALFLMNLRLREELKREAIRDPLTDLFNRRYMEEALIREFQRAERHKTSVGIIMLDIDHFKQFNDRFGHDIGDLILEQLGLLLQNSIRGGDVACRYGGEEFLLILPDTTLETTTLRAQELLKRARGIQFLGQHGMHHITISLGVSVFPVHGHNIQHVVNAADMALYQAKNHGRNRVEIASL</sequence>
<dbReference type="PANTHER" id="PTHR45138">
    <property type="entry name" value="REGULATORY COMPONENTS OF SENSORY TRANSDUCTION SYSTEM"/>
    <property type="match status" value="1"/>
</dbReference>
<reference evidence="4 5" key="1">
    <citation type="submission" date="2017-10" db="EMBL/GenBank/DDBJ databases">
        <title>Novel microbial diversity and functional potential in the marine mammal oral microbiome.</title>
        <authorList>
            <person name="Dudek N.K."/>
            <person name="Sun C.L."/>
            <person name="Burstein D."/>
            <person name="Kantor R.S."/>
            <person name="Aliaga Goltsman D.S."/>
            <person name="Bik E.M."/>
            <person name="Thomas B.C."/>
            <person name="Banfield J.F."/>
            <person name="Relman D.A."/>
        </authorList>
    </citation>
    <scope>NUCLEOTIDE SEQUENCE [LARGE SCALE GENOMIC DNA]</scope>
    <source>
        <strain evidence="4">DOLJORAL78_47_16</strain>
    </source>
</reference>
<dbReference type="SMART" id="SM00267">
    <property type="entry name" value="GGDEF"/>
    <property type="match status" value="1"/>
</dbReference>
<accession>A0A2G6KIR7</accession>
<dbReference type="GO" id="GO:1902201">
    <property type="term" value="P:negative regulation of bacterial-type flagellum-dependent cell motility"/>
    <property type="evidence" value="ECO:0007669"/>
    <property type="project" value="TreeGrafter"/>
</dbReference>
<dbReference type="SUPFAM" id="SSF52172">
    <property type="entry name" value="CheY-like"/>
    <property type="match status" value="1"/>
</dbReference>
<evidence type="ECO:0000256" key="1">
    <source>
        <dbReference type="PROSITE-ProRule" id="PRU00169"/>
    </source>
</evidence>
<dbReference type="GO" id="GO:0000160">
    <property type="term" value="P:phosphorelay signal transduction system"/>
    <property type="evidence" value="ECO:0007669"/>
    <property type="project" value="InterPro"/>
</dbReference>
<dbReference type="FunFam" id="3.30.70.270:FF:000001">
    <property type="entry name" value="Diguanylate cyclase domain protein"/>
    <property type="match status" value="1"/>
</dbReference>
<organism evidence="4 5">
    <name type="scientific">candidate division KSB3 bacterium</name>
    <dbReference type="NCBI Taxonomy" id="2044937"/>
    <lineage>
        <taxon>Bacteria</taxon>
        <taxon>candidate division KSB3</taxon>
    </lineage>
</organism>
<evidence type="ECO:0000259" key="3">
    <source>
        <dbReference type="PROSITE" id="PS50887"/>
    </source>
</evidence>
<dbReference type="GO" id="GO:0052621">
    <property type="term" value="F:diguanylate cyclase activity"/>
    <property type="evidence" value="ECO:0007669"/>
    <property type="project" value="TreeGrafter"/>
</dbReference>
<dbReference type="SUPFAM" id="SSF55781">
    <property type="entry name" value="GAF domain-like"/>
    <property type="match status" value="1"/>
</dbReference>
<dbReference type="SMART" id="SM00448">
    <property type="entry name" value="REC"/>
    <property type="match status" value="1"/>
</dbReference>
<dbReference type="InterPro" id="IPR011006">
    <property type="entry name" value="CheY-like_superfamily"/>
</dbReference>
<evidence type="ECO:0000259" key="2">
    <source>
        <dbReference type="PROSITE" id="PS50110"/>
    </source>
</evidence>
<dbReference type="Pfam" id="PF00990">
    <property type="entry name" value="GGDEF"/>
    <property type="match status" value="1"/>
</dbReference>
<evidence type="ECO:0000313" key="4">
    <source>
        <dbReference type="EMBL" id="PIE35563.1"/>
    </source>
</evidence>
<dbReference type="Gene3D" id="3.40.50.2300">
    <property type="match status" value="1"/>
</dbReference>
<dbReference type="Gene3D" id="3.30.70.270">
    <property type="match status" value="1"/>
</dbReference>
<keyword evidence="1" id="KW-0597">Phosphoprotein</keyword>
<dbReference type="CDD" id="cd01949">
    <property type="entry name" value="GGDEF"/>
    <property type="match status" value="1"/>
</dbReference>
<feature type="domain" description="GGDEF" evidence="3">
    <location>
        <begin position="312"/>
        <end position="445"/>
    </location>
</feature>
<dbReference type="SUPFAM" id="SSF55073">
    <property type="entry name" value="Nucleotide cyclase"/>
    <property type="match status" value="1"/>
</dbReference>
<dbReference type="PROSITE" id="PS50887">
    <property type="entry name" value="GGDEF"/>
    <property type="match status" value="1"/>
</dbReference>
<dbReference type="InterPro" id="IPR029787">
    <property type="entry name" value="Nucleotide_cyclase"/>
</dbReference>
<dbReference type="InterPro" id="IPR001789">
    <property type="entry name" value="Sig_transdc_resp-reg_receiver"/>
</dbReference>
<dbReference type="EMBL" id="PDSK01000039">
    <property type="protein sequence ID" value="PIE35563.1"/>
    <property type="molecule type" value="Genomic_DNA"/>
</dbReference>
<dbReference type="PROSITE" id="PS50110">
    <property type="entry name" value="RESPONSE_REGULATORY"/>
    <property type="match status" value="1"/>
</dbReference>
<dbReference type="InterPro" id="IPR000160">
    <property type="entry name" value="GGDEF_dom"/>
</dbReference>
<dbReference type="Proteomes" id="UP000230821">
    <property type="component" value="Unassembled WGS sequence"/>
</dbReference>
<name>A0A2G6KIR7_9BACT</name>
<dbReference type="NCBIfam" id="TIGR00254">
    <property type="entry name" value="GGDEF"/>
    <property type="match status" value="1"/>
</dbReference>